<dbReference type="Proteomes" id="UP000678393">
    <property type="component" value="Unassembled WGS sequence"/>
</dbReference>
<feature type="transmembrane region" description="Helical" evidence="1">
    <location>
        <begin position="131"/>
        <end position="153"/>
    </location>
</feature>
<evidence type="ECO:0000256" key="1">
    <source>
        <dbReference type="SAM" id="Phobius"/>
    </source>
</evidence>
<dbReference type="AlphaFoldDB" id="A0A8S3YW17"/>
<organism evidence="2 3">
    <name type="scientific">Candidula unifasciata</name>
    <dbReference type="NCBI Taxonomy" id="100452"/>
    <lineage>
        <taxon>Eukaryota</taxon>
        <taxon>Metazoa</taxon>
        <taxon>Spiralia</taxon>
        <taxon>Lophotrochozoa</taxon>
        <taxon>Mollusca</taxon>
        <taxon>Gastropoda</taxon>
        <taxon>Heterobranchia</taxon>
        <taxon>Euthyneura</taxon>
        <taxon>Panpulmonata</taxon>
        <taxon>Eupulmonata</taxon>
        <taxon>Stylommatophora</taxon>
        <taxon>Helicina</taxon>
        <taxon>Helicoidea</taxon>
        <taxon>Geomitridae</taxon>
        <taxon>Candidula</taxon>
    </lineage>
</organism>
<keyword evidence="1" id="KW-0472">Membrane</keyword>
<evidence type="ECO:0000313" key="2">
    <source>
        <dbReference type="EMBL" id="CAG5121377.1"/>
    </source>
</evidence>
<keyword evidence="1" id="KW-0812">Transmembrane</keyword>
<dbReference type="OrthoDB" id="6153830at2759"/>
<dbReference type="EMBL" id="CAJHNH020001074">
    <property type="protein sequence ID" value="CAG5121377.1"/>
    <property type="molecule type" value="Genomic_DNA"/>
</dbReference>
<name>A0A8S3YW17_9EUPU</name>
<feature type="transmembrane region" description="Helical" evidence="1">
    <location>
        <begin position="20"/>
        <end position="41"/>
    </location>
</feature>
<sequence>MNVSCSDYRQFWIHAETIAAIYIALSVTSLVVNICLLVTGFRLTKVRQSPKYWLVFAISLVFICQSTFVNNTLSTRWLLSATVTHFLWKICIIFNRYIAMGLICWGSFLINIDFLLCIKSVRYTRDYRGKSVLLLMILIWTSITTAVFTICFIRDSNETEDIVFPATEYHQALLTVTVFTPQILNILCCSLALVLRCSNKLQKFVTLNDDVSDPTDSGDCPYLPPLDHVTFALLLIIFYTPKAIVTFDPIWADECSEVRTFLIVSTLLRDNAGSVAPLVWFLFRDIRRSFLKCLIRRRGMSTSSLLDSSEMNIYDNYPYCQRIQA</sequence>
<accession>A0A8S3YW17</accession>
<comment type="caution">
    <text evidence="2">The sequence shown here is derived from an EMBL/GenBank/DDBJ whole genome shotgun (WGS) entry which is preliminary data.</text>
</comment>
<feature type="transmembrane region" description="Helical" evidence="1">
    <location>
        <begin position="173"/>
        <end position="195"/>
    </location>
</feature>
<feature type="transmembrane region" description="Helical" evidence="1">
    <location>
        <begin position="53"/>
        <end position="74"/>
    </location>
</feature>
<feature type="transmembrane region" description="Helical" evidence="1">
    <location>
        <begin position="86"/>
        <end position="110"/>
    </location>
</feature>
<proteinExistence type="predicted"/>
<keyword evidence="1" id="KW-1133">Transmembrane helix</keyword>
<gene>
    <name evidence="2" type="ORF">CUNI_LOCUS6935</name>
</gene>
<protein>
    <submittedName>
        <fullName evidence="2">Uncharacterized protein</fullName>
    </submittedName>
</protein>
<reference evidence="2" key="1">
    <citation type="submission" date="2021-04" db="EMBL/GenBank/DDBJ databases">
        <authorList>
            <consortium name="Molecular Ecology Group"/>
        </authorList>
    </citation>
    <scope>NUCLEOTIDE SEQUENCE</scope>
</reference>
<keyword evidence="3" id="KW-1185">Reference proteome</keyword>
<evidence type="ECO:0000313" key="3">
    <source>
        <dbReference type="Proteomes" id="UP000678393"/>
    </source>
</evidence>